<dbReference type="RefSeq" id="WP_167044943.1">
    <property type="nucleotide sequence ID" value="NZ_JAAOZB010000001.1"/>
</dbReference>
<gene>
    <name evidence="6" type="ORF">FHX48_002694</name>
</gene>
<keyword evidence="2 6" id="KW-0238">DNA-binding</keyword>
<dbReference type="GO" id="GO:1901135">
    <property type="term" value="P:carbohydrate derivative metabolic process"/>
    <property type="evidence" value="ECO:0007669"/>
    <property type="project" value="InterPro"/>
</dbReference>
<comment type="caution">
    <text evidence="6">The sequence shown here is derived from an EMBL/GenBank/DDBJ whole genome shotgun (WGS) entry which is preliminary data.</text>
</comment>
<dbReference type="InterPro" id="IPR046348">
    <property type="entry name" value="SIS_dom_sf"/>
</dbReference>
<dbReference type="InterPro" id="IPR009057">
    <property type="entry name" value="Homeodomain-like_sf"/>
</dbReference>
<dbReference type="InterPro" id="IPR001347">
    <property type="entry name" value="SIS_dom"/>
</dbReference>
<dbReference type="InterPro" id="IPR047640">
    <property type="entry name" value="RpiR-like"/>
</dbReference>
<dbReference type="Proteomes" id="UP000526083">
    <property type="component" value="Unassembled WGS sequence"/>
</dbReference>
<keyword evidence="1" id="KW-0805">Transcription regulation</keyword>
<dbReference type="SUPFAM" id="SSF46689">
    <property type="entry name" value="Homeodomain-like"/>
    <property type="match status" value="1"/>
</dbReference>
<dbReference type="InterPro" id="IPR035472">
    <property type="entry name" value="RpiR-like_SIS"/>
</dbReference>
<keyword evidence="3" id="KW-0804">Transcription</keyword>
<dbReference type="InterPro" id="IPR036388">
    <property type="entry name" value="WH-like_DNA-bd_sf"/>
</dbReference>
<protein>
    <submittedName>
        <fullName evidence="6">DNA-binding MurR/RpiR family transcriptional regulator</fullName>
    </submittedName>
</protein>
<evidence type="ECO:0000313" key="6">
    <source>
        <dbReference type="EMBL" id="MBA8817589.1"/>
    </source>
</evidence>
<evidence type="ECO:0000256" key="1">
    <source>
        <dbReference type="ARBA" id="ARBA00023015"/>
    </source>
</evidence>
<evidence type="ECO:0000313" key="7">
    <source>
        <dbReference type="Proteomes" id="UP000526083"/>
    </source>
</evidence>
<dbReference type="Pfam" id="PF01380">
    <property type="entry name" value="SIS"/>
    <property type="match status" value="1"/>
</dbReference>
<evidence type="ECO:0000259" key="4">
    <source>
        <dbReference type="PROSITE" id="PS51071"/>
    </source>
</evidence>
<dbReference type="CDD" id="cd05013">
    <property type="entry name" value="SIS_RpiR"/>
    <property type="match status" value="1"/>
</dbReference>
<dbReference type="Gene3D" id="1.10.10.10">
    <property type="entry name" value="Winged helix-like DNA-binding domain superfamily/Winged helix DNA-binding domain"/>
    <property type="match status" value="1"/>
</dbReference>
<accession>A0A7W3PN48</accession>
<dbReference type="PROSITE" id="PS51464">
    <property type="entry name" value="SIS"/>
    <property type="match status" value="1"/>
</dbReference>
<name>A0A7W3PN48_9MICO</name>
<dbReference type="InterPro" id="IPR000281">
    <property type="entry name" value="HTH_RpiR"/>
</dbReference>
<dbReference type="Pfam" id="PF01418">
    <property type="entry name" value="HTH_6"/>
    <property type="match status" value="1"/>
</dbReference>
<evidence type="ECO:0000259" key="5">
    <source>
        <dbReference type="PROSITE" id="PS51464"/>
    </source>
</evidence>
<dbReference type="PROSITE" id="PS51071">
    <property type="entry name" value="HTH_RPIR"/>
    <property type="match status" value="1"/>
</dbReference>
<dbReference type="GO" id="GO:0097367">
    <property type="term" value="F:carbohydrate derivative binding"/>
    <property type="evidence" value="ECO:0007669"/>
    <property type="project" value="InterPro"/>
</dbReference>
<feature type="domain" description="SIS" evidence="5">
    <location>
        <begin position="128"/>
        <end position="269"/>
    </location>
</feature>
<dbReference type="PANTHER" id="PTHR30514">
    <property type="entry name" value="GLUCOKINASE"/>
    <property type="match status" value="1"/>
</dbReference>
<dbReference type="EMBL" id="JACGWY010000008">
    <property type="protein sequence ID" value="MBA8817589.1"/>
    <property type="molecule type" value="Genomic_DNA"/>
</dbReference>
<reference evidence="6 7" key="1">
    <citation type="submission" date="2020-07" db="EMBL/GenBank/DDBJ databases">
        <title>Sequencing the genomes of 1000 actinobacteria strains.</title>
        <authorList>
            <person name="Klenk H.-P."/>
        </authorList>
    </citation>
    <scope>NUCLEOTIDE SEQUENCE [LARGE SCALE GENOMIC DNA]</scope>
    <source>
        <strain evidence="6 7">DSM 27576</strain>
    </source>
</reference>
<dbReference type="AlphaFoldDB" id="A0A7W3PN48"/>
<sequence>MAWHGAADAPPTARIVALAPSLQPTEQRIAEAIAADIGGTIERTAQELAEAVGVGRASVIRAAQSLGYDGYPQLRVALAQELAREAPIRDTISADGTMVGALRAEIDRFGSRLGHTVSALTEEAVAAFVNALDEAARVLVVANGLSAPLGLDMVLRLSAAGRPAEQLADAVAQQIAARQLGRDSICLVLSGSGANRATLAAASAARQSGARVVVITSFAKSAITDLADVTLVIPPVNDTFRDELVHTSRAALMLLTEGLVDLLVVQRGDRGREARRLSLSVLGGTIQE</sequence>
<dbReference type="SUPFAM" id="SSF53697">
    <property type="entry name" value="SIS domain"/>
    <property type="match status" value="1"/>
</dbReference>
<dbReference type="GO" id="GO:0003700">
    <property type="term" value="F:DNA-binding transcription factor activity"/>
    <property type="evidence" value="ECO:0007669"/>
    <property type="project" value="InterPro"/>
</dbReference>
<evidence type="ECO:0000256" key="3">
    <source>
        <dbReference type="ARBA" id="ARBA00023163"/>
    </source>
</evidence>
<evidence type="ECO:0000256" key="2">
    <source>
        <dbReference type="ARBA" id="ARBA00023125"/>
    </source>
</evidence>
<organism evidence="6 7">
    <name type="scientific">Microbacterium halimionae</name>
    <dbReference type="NCBI Taxonomy" id="1526413"/>
    <lineage>
        <taxon>Bacteria</taxon>
        <taxon>Bacillati</taxon>
        <taxon>Actinomycetota</taxon>
        <taxon>Actinomycetes</taxon>
        <taxon>Micrococcales</taxon>
        <taxon>Microbacteriaceae</taxon>
        <taxon>Microbacterium</taxon>
    </lineage>
</organism>
<proteinExistence type="predicted"/>
<keyword evidence="7" id="KW-1185">Reference proteome</keyword>
<dbReference type="PANTHER" id="PTHR30514:SF17">
    <property type="entry name" value="HTH-TYPE TRANSCRIPTIONAL REGULATOR MURR"/>
    <property type="match status" value="1"/>
</dbReference>
<dbReference type="Gene3D" id="3.40.50.10490">
    <property type="entry name" value="Glucose-6-phosphate isomerase like protein, domain 1"/>
    <property type="match status" value="1"/>
</dbReference>
<dbReference type="GO" id="GO:0003677">
    <property type="term" value="F:DNA binding"/>
    <property type="evidence" value="ECO:0007669"/>
    <property type="project" value="UniProtKB-KW"/>
</dbReference>
<feature type="domain" description="HTH rpiR-type" evidence="4">
    <location>
        <begin position="9"/>
        <end position="85"/>
    </location>
</feature>